<comment type="caution">
    <text evidence="2">The sequence shown here is derived from an EMBL/GenBank/DDBJ whole genome shotgun (WGS) entry which is preliminary data.</text>
</comment>
<evidence type="ECO:0000313" key="2">
    <source>
        <dbReference type="EMBL" id="KAK4457387.1"/>
    </source>
</evidence>
<proteinExistence type="predicted"/>
<feature type="region of interest" description="Disordered" evidence="1">
    <location>
        <begin position="55"/>
        <end position="87"/>
    </location>
</feature>
<gene>
    <name evidence="2" type="ORF">QBC42DRAFT_291621</name>
</gene>
<sequence>MSKGIKDVASPGSFCHTRLDDDHVQPRVDQIPSPNIHFGDLQQHLSLINGNKSRSLHVTPRRGRISSSIHPNHHLNRRKSEGLYLSPPRAPRRSVFPDNPDISLAIASHGQTPSRIADALSNLAAHCDMYCTHERPPRGFVETTPLWRIWKGTPARAGREVPANSQNAENGKRRQGVGWSGKTKESSSEHLKTSGKGYGTYNTVAHLVSSQFIALALSEAWTALMVYISARVEDQHQSSSDQLVLVVNIAVDGLNRNHHFALLSLLQAHLQ</sequence>
<feature type="compositionally biased region" description="Basic and acidic residues" evidence="1">
    <location>
        <begin position="182"/>
        <end position="192"/>
    </location>
</feature>
<name>A0AAV9HD29_9PEZI</name>
<keyword evidence="3" id="KW-1185">Reference proteome</keyword>
<dbReference type="Proteomes" id="UP001321749">
    <property type="component" value="Unassembled WGS sequence"/>
</dbReference>
<organism evidence="2 3">
    <name type="scientific">Cladorrhinum samala</name>
    <dbReference type="NCBI Taxonomy" id="585594"/>
    <lineage>
        <taxon>Eukaryota</taxon>
        <taxon>Fungi</taxon>
        <taxon>Dikarya</taxon>
        <taxon>Ascomycota</taxon>
        <taxon>Pezizomycotina</taxon>
        <taxon>Sordariomycetes</taxon>
        <taxon>Sordariomycetidae</taxon>
        <taxon>Sordariales</taxon>
        <taxon>Podosporaceae</taxon>
        <taxon>Cladorrhinum</taxon>
    </lineage>
</organism>
<dbReference type="AlphaFoldDB" id="A0AAV9HD29"/>
<reference evidence="2" key="2">
    <citation type="submission" date="2023-06" db="EMBL/GenBank/DDBJ databases">
        <authorList>
            <consortium name="Lawrence Berkeley National Laboratory"/>
            <person name="Mondo S.J."/>
            <person name="Hensen N."/>
            <person name="Bonometti L."/>
            <person name="Westerberg I."/>
            <person name="Brannstrom I.O."/>
            <person name="Guillou S."/>
            <person name="Cros-Aarteil S."/>
            <person name="Calhoun S."/>
            <person name="Haridas S."/>
            <person name="Kuo A."/>
            <person name="Pangilinan J."/>
            <person name="Riley R."/>
            <person name="Labutti K."/>
            <person name="Andreopoulos B."/>
            <person name="Lipzen A."/>
            <person name="Chen C."/>
            <person name="Yanf M."/>
            <person name="Daum C."/>
            <person name="Ng V."/>
            <person name="Clum A."/>
            <person name="Steindorff A."/>
            <person name="Ohm R."/>
            <person name="Martin F."/>
            <person name="Silar P."/>
            <person name="Natvig D."/>
            <person name="Lalanne C."/>
            <person name="Gautier V."/>
            <person name="Ament-Velasquez S.L."/>
            <person name="Kruys A."/>
            <person name="Hutchinson M.I."/>
            <person name="Powell A.J."/>
            <person name="Barry K."/>
            <person name="Miller A.N."/>
            <person name="Grigoriev I.V."/>
            <person name="Debuchy R."/>
            <person name="Gladieux P."/>
            <person name="Thoren M.H."/>
            <person name="Johannesson H."/>
        </authorList>
    </citation>
    <scope>NUCLEOTIDE SEQUENCE</scope>
    <source>
        <strain evidence="2">PSN324</strain>
    </source>
</reference>
<dbReference type="EMBL" id="MU865118">
    <property type="protein sequence ID" value="KAK4457387.1"/>
    <property type="molecule type" value="Genomic_DNA"/>
</dbReference>
<protein>
    <submittedName>
        <fullName evidence="2">Uncharacterized protein</fullName>
    </submittedName>
</protein>
<reference evidence="2" key="1">
    <citation type="journal article" date="2023" name="Mol. Phylogenet. Evol.">
        <title>Genome-scale phylogeny and comparative genomics of the fungal order Sordariales.</title>
        <authorList>
            <person name="Hensen N."/>
            <person name="Bonometti L."/>
            <person name="Westerberg I."/>
            <person name="Brannstrom I.O."/>
            <person name="Guillou S."/>
            <person name="Cros-Aarteil S."/>
            <person name="Calhoun S."/>
            <person name="Haridas S."/>
            <person name="Kuo A."/>
            <person name="Mondo S."/>
            <person name="Pangilinan J."/>
            <person name="Riley R."/>
            <person name="LaButti K."/>
            <person name="Andreopoulos B."/>
            <person name="Lipzen A."/>
            <person name="Chen C."/>
            <person name="Yan M."/>
            <person name="Daum C."/>
            <person name="Ng V."/>
            <person name="Clum A."/>
            <person name="Steindorff A."/>
            <person name="Ohm R.A."/>
            <person name="Martin F."/>
            <person name="Silar P."/>
            <person name="Natvig D.O."/>
            <person name="Lalanne C."/>
            <person name="Gautier V."/>
            <person name="Ament-Velasquez S.L."/>
            <person name="Kruys A."/>
            <person name="Hutchinson M.I."/>
            <person name="Powell A.J."/>
            <person name="Barry K."/>
            <person name="Miller A.N."/>
            <person name="Grigoriev I.V."/>
            <person name="Debuchy R."/>
            <person name="Gladieux P."/>
            <person name="Hiltunen Thoren M."/>
            <person name="Johannesson H."/>
        </authorList>
    </citation>
    <scope>NUCLEOTIDE SEQUENCE</scope>
    <source>
        <strain evidence="2">PSN324</strain>
    </source>
</reference>
<accession>A0AAV9HD29</accession>
<feature type="region of interest" description="Disordered" evidence="1">
    <location>
        <begin position="157"/>
        <end position="194"/>
    </location>
</feature>
<evidence type="ECO:0000256" key="1">
    <source>
        <dbReference type="SAM" id="MobiDB-lite"/>
    </source>
</evidence>
<evidence type="ECO:0000313" key="3">
    <source>
        <dbReference type="Proteomes" id="UP001321749"/>
    </source>
</evidence>
<feature type="region of interest" description="Disordered" evidence="1">
    <location>
        <begin position="1"/>
        <end position="21"/>
    </location>
</feature>